<accession>A0A0F9UKE9</accession>
<keyword evidence="2" id="KW-0472">Membrane</keyword>
<gene>
    <name evidence="3" type="ORF">LCGC14_0519120</name>
</gene>
<feature type="region of interest" description="Disordered" evidence="1">
    <location>
        <begin position="1"/>
        <end position="20"/>
    </location>
</feature>
<feature type="compositionally biased region" description="Polar residues" evidence="1">
    <location>
        <begin position="1"/>
        <end position="12"/>
    </location>
</feature>
<dbReference type="AlphaFoldDB" id="A0A0F9UKE9"/>
<evidence type="ECO:0000256" key="1">
    <source>
        <dbReference type="SAM" id="MobiDB-lite"/>
    </source>
</evidence>
<feature type="transmembrane region" description="Helical" evidence="2">
    <location>
        <begin position="46"/>
        <end position="72"/>
    </location>
</feature>
<evidence type="ECO:0000313" key="3">
    <source>
        <dbReference type="EMBL" id="KKN61696.1"/>
    </source>
</evidence>
<organism evidence="3">
    <name type="scientific">marine sediment metagenome</name>
    <dbReference type="NCBI Taxonomy" id="412755"/>
    <lineage>
        <taxon>unclassified sequences</taxon>
        <taxon>metagenomes</taxon>
        <taxon>ecological metagenomes</taxon>
    </lineage>
</organism>
<dbReference type="EMBL" id="LAZR01000649">
    <property type="protein sequence ID" value="KKN61696.1"/>
    <property type="molecule type" value="Genomic_DNA"/>
</dbReference>
<proteinExistence type="predicted"/>
<comment type="caution">
    <text evidence="3">The sequence shown here is derived from an EMBL/GenBank/DDBJ whole genome shotgun (WGS) entry which is preliminary data.</text>
</comment>
<protein>
    <submittedName>
        <fullName evidence="3">Uncharacterized protein</fullName>
    </submittedName>
</protein>
<evidence type="ECO:0000256" key="2">
    <source>
        <dbReference type="SAM" id="Phobius"/>
    </source>
</evidence>
<reference evidence="3" key="1">
    <citation type="journal article" date="2015" name="Nature">
        <title>Complex archaea that bridge the gap between prokaryotes and eukaryotes.</title>
        <authorList>
            <person name="Spang A."/>
            <person name="Saw J.H."/>
            <person name="Jorgensen S.L."/>
            <person name="Zaremba-Niedzwiedzka K."/>
            <person name="Martijn J."/>
            <person name="Lind A.E."/>
            <person name="van Eijk R."/>
            <person name="Schleper C."/>
            <person name="Guy L."/>
            <person name="Ettema T.J."/>
        </authorList>
    </citation>
    <scope>NUCLEOTIDE SEQUENCE</scope>
</reference>
<keyword evidence="2" id="KW-0812">Transmembrane</keyword>
<keyword evidence="2" id="KW-1133">Transmembrane helix</keyword>
<sequence length="73" mass="8284">MTLATDQRPTPRTTKRPASDPVVPISWEYLQFHALLDELRQLRTSIMALVSMFAVLIVVSMIAVVGAFVHWFL</sequence>
<name>A0A0F9UKE9_9ZZZZ</name>